<reference evidence="3" key="1">
    <citation type="submission" date="2016-10" db="EMBL/GenBank/DDBJ databases">
        <authorList>
            <person name="Varghese N."/>
            <person name="Submissions S."/>
        </authorList>
    </citation>
    <scope>NUCLEOTIDE SEQUENCE [LARGE SCALE GENOMIC DNA]</scope>
    <source>
        <strain evidence="3">DSM 24204</strain>
    </source>
</reference>
<gene>
    <name evidence="2" type="ORF">SAMN05444853_1334</name>
</gene>
<organism evidence="2 3">
    <name type="scientific">Phocoenobacter skyensis</name>
    <dbReference type="NCBI Taxonomy" id="97481"/>
    <lineage>
        <taxon>Bacteria</taxon>
        <taxon>Pseudomonadati</taxon>
        <taxon>Pseudomonadota</taxon>
        <taxon>Gammaproteobacteria</taxon>
        <taxon>Pasteurellales</taxon>
        <taxon>Pasteurellaceae</taxon>
        <taxon>Phocoenobacter</taxon>
    </lineage>
</organism>
<dbReference type="EMBL" id="FOBN01000033">
    <property type="protein sequence ID" value="SEM63436.1"/>
    <property type="molecule type" value="Genomic_DNA"/>
</dbReference>
<dbReference type="InterPro" id="IPR046787">
    <property type="entry name" value="DnaT_2"/>
</dbReference>
<dbReference type="AlphaFoldDB" id="A0A1H7ZYW8"/>
<evidence type="ECO:0000259" key="1">
    <source>
        <dbReference type="Pfam" id="PF20557"/>
    </source>
</evidence>
<feature type="domain" description="Putative DnaT-like" evidence="1">
    <location>
        <begin position="7"/>
        <end position="154"/>
    </location>
</feature>
<dbReference type="Pfam" id="PF20557">
    <property type="entry name" value="DnaT_2"/>
    <property type="match status" value="1"/>
</dbReference>
<dbReference type="RefSeq" id="WP_090923271.1">
    <property type="nucleotide sequence ID" value="NZ_CP016180.1"/>
</dbReference>
<dbReference type="OrthoDB" id="8613705at2"/>
<evidence type="ECO:0000313" key="3">
    <source>
        <dbReference type="Proteomes" id="UP000198883"/>
    </source>
</evidence>
<dbReference type="STRING" id="97481.SAMN05444853_1334"/>
<evidence type="ECO:0000313" key="2">
    <source>
        <dbReference type="EMBL" id="SEM63436.1"/>
    </source>
</evidence>
<dbReference type="GeneID" id="83544507"/>
<name>A0A1H7ZYW8_9PAST</name>
<protein>
    <recommendedName>
        <fullName evidence="1">Putative DnaT-like domain-containing protein</fullName>
    </recommendedName>
</protein>
<sequence length="155" mass="17356">MAEITTSYVSVSFADEYHSKRPSAEEWGSLDDSLKEKYLLIASDYIDVNYTFLGTKTDKKQIRAFPRDGLEDIPLKVQFAVCELALKGKSITENPERLKKSTKVGDLAVTYETEKDVGLNSPQRFAYVSMLLSEFIKLSGSTNSNSIQTVKLVRG</sequence>
<proteinExistence type="predicted"/>
<dbReference type="Proteomes" id="UP000198883">
    <property type="component" value="Unassembled WGS sequence"/>
</dbReference>
<accession>A0A1H7ZYW8</accession>